<name>A0A318LH20_9PSEU</name>
<comment type="caution">
    <text evidence="2">The sequence shown here is derived from an EMBL/GenBank/DDBJ whole genome shotgun (WGS) entry which is preliminary data.</text>
</comment>
<feature type="region of interest" description="Disordered" evidence="1">
    <location>
        <begin position="30"/>
        <end position="58"/>
    </location>
</feature>
<evidence type="ECO:0000313" key="2">
    <source>
        <dbReference type="EMBL" id="PXY28642.1"/>
    </source>
</evidence>
<sequence>MISCSSSGAATRGSVSSVPSRLARLISASRDANHSAGLPSPTFIPGRNSSGWRSGPPRCLLSTASTAVRSKRTTSSLLVSDRRMRNGAVGVVTAASPGSV</sequence>
<accession>A0A318LH20</accession>
<proteinExistence type="predicted"/>
<keyword evidence="3" id="KW-1185">Reference proteome</keyword>
<evidence type="ECO:0000256" key="1">
    <source>
        <dbReference type="SAM" id="MobiDB-lite"/>
    </source>
</evidence>
<dbReference type="EMBL" id="MASU01000009">
    <property type="protein sequence ID" value="PXY28642.1"/>
    <property type="molecule type" value="Genomic_DNA"/>
</dbReference>
<dbReference type="AlphaFoldDB" id="A0A318LH20"/>
<organism evidence="2 3">
    <name type="scientific">Prauserella flavalba</name>
    <dbReference type="NCBI Taxonomy" id="1477506"/>
    <lineage>
        <taxon>Bacteria</taxon>
        <taxon>Bacillati</taxon>
        <taxon>Actinomycetota</taxon>
        <taxon>Actinomycetes</taxon>
        <taxon>Pseudonocardiales</taxon>
        <taxon>Pseudonocardiaceae</taxon>
        <taxon>Prauserella</taxon>
    </lineage>
</organism>
<evidence type="ECO:0000313" key="3">
    <source>
        <dbReference type="Proteomes" id="UP000247892"/>
    </source>
</evidence>
<protein>
    <submittedName>
        <fullName evidence="2">Uncharacterized protein</fullName>
    </submittedName>
</protein>
<reference evidence="2 3" key="1">
    <citation type="submission" date="2016-07" db="EMBL/GenBank/DDBJ databases">
        <title>Draft genome sequence of Prauserella sp. YIM 121212, isolated from alkaline soil.</title>
        <authorList>
            <person name="Ruckert C."/>
            <person name="Albersmeier A."/>
            <person name="Jiang C.-L."/>
            <person name="Jiang Y."/>
            <person name="Kalinowski J."/>
            <person name="Schneider O."/>
            <person name="Winkler A."/>
            <person name="Zotchev S.B."/>
        </authorList>
    </citation>
    <scope>NUCLEOTIDE SEQUENCE [LARGE SCALE GENOMIC DNA]</scope>
    <source>
        <strain evidence="2 3">YIM 121212</strain>
    </source>
</reference>
<dbReference type="Proteomes" id="UP000247892">
    <property type="component" value="Unassembled WGS sequence"/>
</dbReference>
<gene>
    <name evidence="2" type="ORF">BA062_22550</name>
</gene>